<evidence type="ECO:0000313" key="2">
    <source>
        <dbReference type="EMBL" id="GFH07313.1"/>
    </source>
</evidence>
<protein>
    <submittedName>
        <fullName evidence="2">Uncharacterized protein</fullName>
    </submittedName>
</protein>
<gene>
    <name evidence="2" type="ORF">HaLaN_02096</name>
</gene>
<name>A0A699YB80_HAELA</name>
<organism evidence="2 3">
    <name type="scientific">Haematococcus lacustris</name>
    <name type="common">Green alga</name>
    <name type="synonym">Haematococcus pluvialis</name>
    <dbReference type="NCBI Taxonomy" id="44745"/>
    <lineage>
        <taxon>Eukaryota</taxon>
        <taxon>Viridiplantae</taxon>
        <taxon>Chlorophyta</taxon>
        <taxon>core chlorophytes</taxon>
        <taxon>Chlorophyceae</taxon>
        <taxon>CS clade</taxon>
        <taxon>Chlamydomonadales</taxon>
        <taxon>Haematococcaceae</taxon>
        <taxon>Haematococcus</taxon>
    </lineage>
</organism>
<accession>A0A699YB80</accession>
<sequence>MSCTVCALCAMHLEEEAAIESQKQWGTRKQLVVFFGNAGIGTRGSAQLCTAPSPVRRSWTAASPPGLKAGSPQQVATPSKASRQAQGVPSVGLQEAARLSPQGPSPAARSTVARVHHAMLSLLLTSEHVFHANIGRLTLAREEG</sequence>
<dbReference type="EMBL" id="BLLF01000087">
    <property type="protein sequence ID" value="GFH07313.1"/>
    <property type="molecule type" value="Genomic_DNA"/>
</dbReference>
<reference evidence="2 3" key="1">
    <citation type="submission" date="2020-02" db="EMBL/GenBank/DDBJ databases">
        <title>Draft genome sequence of Haematococcus lacustris strain NIES-144.</title>
        <authorList>
            <person name="Morimoto D."/>
            <person name="Nakagawa S."/>
            <person name="Yoshida T."/>
            <person name="Sawayama S."/>
        </authorList>
    </citation>
    <scope>NUCLEOTIDE SEQUENCE [LARGE SCALE GENOMIC DNA]</scope>
    <source>
        <strain evidence="2 3">NIES-144</strain>
    </source>
</reference>
<evidence type="ECO:0000256" key="1">
    <source>
        <dbReference type="SAM" id="MobiDB-lite"/>
    </source>
</evidence>
<proteinExistence type="predicted"/>
<keyword evidence="3" id="KW-1185">Reference proteome</keyword>
<dbReference type="AlphaFoldDB" id="A0A699YB80"/>
<feature type="region of interest" description="Disordered" evidence="1">
    <location>
        <begin position="56"/>
        <end position="109"/>
    </location>
</feature>
<dbReference type="Proteomes" id="UP000485058">
    <property type="component" value="Unassembled WGS sequence"/>
</dbReference>
<feature type="compositionally biased region" description="Polar residues" evidence="1">
    <location>
        <begin position="71"/>
        <end position="87"/>
    </location>
</feature>
<comment type="caution">
    <text evidence="2">The sequence shown here is derived from an EMBL/GenBank/DDBJ whole genome shotgun (WGS) entry which is preliminary data.</text>
</comment>
<evidence type="ECO:0000313" key="3">
    <source>
        <dbReference type="Proteomes" id="UP000485058"/>
    </source>
</evidence>